<dbReference type="RefSeq" id="WP_106932603.1">
    <property type="nucleotide sequence ID" value="NZ_PYFT01000001.1"/>
</dbReference>
<evidence type="ECO:0000313" key="3">
    <source>
        <dbReference type="EMBL" id="PSR56425.1"/>
    </source>
</evidence>
<evidence type="ECO:0000313" key="4">
    <source>
        <dbReference type="Proteomes" id="UP000240357"/>
    </source>
</evidence>
<evidence type="ECO:0000259" key="2">
    <source>
        <dbReference type="SMART" id="SM00922"/>
    </source>
</evidence>
<gene>
    <name evidence="3" type="ORF">AHMF7605_24460</name>
</gene>
<dbReference type="SUPFAM" id="SSF54826">
    <property type="entry name" value="Enolase N-terminal domain-like"/>
    <property type="match status" value="1"/>
</dbReference>
<dbReference type="Pfam" id="PF13378">
    <property type="entry name" value="MR_MLE_C"/>
    <property type="match status" value="1"/>
</dbReference>
<dbReference type="NCBIfam" id="TIGR01409">
    <property type="entry name" value="TAT_signal_seq"/>
    <property type="match status" value="1"/>
</dbReference>
<dbReference type="Proteomes" id="UP000240357">
    <property type="component" value="Unassembled WGS sequence"/>
</dbReference>
<dbReference type="SFLD" id="SFLDG00179">
    <property type="entry name" value="mandelate_racemase"/>
    <property type="match status" value="1"/>
</dbReference>
<evidence type="ECO:0000256" key="1">
    <source>
        <dbReference type="ARBA" id="ARBA00023239"/>
    </source>
</evidence>
<protein>
    <submittedName>
        <fullName evidence="3">Mandelate racemase/muconate lactonizing enzyme family protein</fullName>
    </submittedName>
</protein>
<dbReference type="OrthoDB" id="9796450at2"/>
<accession>A0A2T2YLS4</accession>
<dbReference type="Pfam" id="PF02746">
    <property type="entry name" value="MR_MLE_N"/>
    <property type="match status" value="1"/>
</dbReference>
<dbReference type="PANTHER" id="PTHR48080">
    <property type="entry name" value="D-GALACTONATE DEHYDRATASE-RELATED"/>
    <property type="match status" value="1"/>
</dbReference>
<dbReference type="InterPro" id="IPR036849">
    <property type="entry name" value="Enolase-like_C_sf"/>
</dbReference>
<dbReference type="SMART" id="SM00922">
    <property type="entry name" value="MR_MLE"/>
    <property type="match status" value="1"/>
</dbReference>
<dbReference type="Gene3D" id="3.30.390.10">
    <property type="entry name" value="Enolase-like, N-terminal domain"/>
    <property type="match status" value="1"/>
</dbReference>
<organism evidence="3 4">
    <name type="scientific">Adhaeribacter arboris</name>
    <dbReference type="NCBI Taxonomy" id="2072846"/>
    <lineage>
        <taxon>Bacteria</taxon>
        <taxon>Pseudomonadati</taxon>
        <taxon>Bacteroidota</taxon>
        <taxon>Cytophagia</taxon>
        <taxon>Cytophagales</taxon>
        <taxon>Hymenobacteraceae</taxon>
        <taxon>Adhaeribacter</taxon>
    </lineage>
</organism>
<dbReference type="AlphaFoldDB" id="A0A2T2YLS4"/>
<dbReference type="InterPro" id="IPR013342">
    <property type="entry name" value="Mandelate_racemase_C"/>
</dbReference>
<sequence>MKNILQSIIQKNKAQELAEATAIQAEINNPFTKDSRRTFLKKTALGGIALGGFLNLSLEDTLAQTTAKVNRASNPADLKITDMRYATISNGTAFTNARNVILRIDTNQGIYGLGEVRDGGDARYALFLKSRILGQNPCNVEQIFKTIKQFGNHGRLGGGVSGVEMALWDLAGKAYGVPVWQLLGGRYRDKVRLYSYVPGHSATNMDVAKFKADVKHRMEEQGFTWMKMHPGIQVYSSILGTTVNTKFVPGFGTDDLSYGSYQSTRHPFTAIQVTDKGLELLAKYVDTIRSIVGYEVPLSADHMGHFDVNNCIRVGRALEPFRLASLEDFVPWDSTEQLKTITDALTTPTMTGEDIYLKEEFKKLCDIRAVDIVQPDMGSSGGILETKKIGDYAEEKGIAMGLHFAGTPVCFMANVHSAAATQNVLALEVPNQVVDNPWWPKLVHTVSKQPLYEKGFANVPLNAPGLGVELNDEVMKEHLHKEDTTYFRPTPEWNEKRSHDRIFS</sequence>
<comment type="caution">
    <text evidence="3">The sequence shown here is derived from an EMBL/GenBank/DDBJ whole genome shotgun (WGS) entry which is preliminary data.</text>
</comment>
<dbReference type="InterPro" id="IPR034593">
    <property type="entry name" value="DgoD-like"/>
</dbReference>
<dbReference type="InterPro" id="IPR029065">
    <property type="entry name" value="Enolase_C-like"/>
</dbReference>
<dbReference type="GO" id="GO:0016829">
    <property type="term" value="F:lyase activity"/>
    <property type="evidence" value="ECO:0007669"/>
    <property type="project" value="UniProtKB-KW"/>
</dbReference>
<keyword evidence="1" id="KW-0456">Lyase</keyword>
<keyword evidence="4" id="KW-1185">Reference proteome</keyword>
<dbReference type="CDD" id="cd03316">
    <property type="entry name" value="MR_like"/>
    <property type="match status" value="1"/>
</dbReference>
<name>A0A2T2YLS4_9BACT</name>
<proteinExistence type="predicted"/>
<dbReference type="InterPro" id="IPR013341">
    <property type="entry name" value="Mandelate_racemase_N_dom"/>
</dbReference>
<feature type="domain" description="Mandelate racemase/muconate lactonizing enzyme C-terminal" evidence="2">
    <location>
        <begin position="207"/>
        <end position="348"/>
    </location>
</feature>
<dbReference type="InterPro" id="IPR029017">
    <property type="entry name" value="Enolase-like_N"/>
</dbReference>
<dbReference type="Gene3D" id="3.20.20.120">
    <property type="entry name" value="Enolase-like C-terminal domain"/>
    <property type="match status" value="1"/>
</dbReference>
<dbReference type="InterPro" id="IPR019546">
    <property type="entry name" value="TAT_signal_bac_arc"/>
</dbReference>
<dbReference type="SFLD" id="SFLDS00001">
    <property type="entry name" value="Enolase"/>
    <property type="match status" value="1"/>
</dbReference>
<reference evidence="3 4" key="1">
    <citation type="submission" date="2018-03" db="EMBL/GenBank/DDBJ databases">
        <title>Adhaeribacter sp. HMF7605 Genome sequencing and assembly.</title>
        <authorList>
            <person name="Kang H."/>
            <person name="Kang J."/>
            <person name="Cha I."/>
            <person name="Kim H."/>
            <person name="Joh K."/>
        </authorList>
    </citation>
    <scope>NUCLEOTIDE SEQUENCE [LARGE SCALE GENOMIC DNA]</scope>
    <source>
        <strain evidence="3 4">HMF7605</strain>
    </source>
</reference>
<dbReference type="GO" id="GO:0016854">
    <property type="term" value="F:racemase and epimerase activity"/>
    <property type="evidence" value="ECO:0007669"/>
    <property type="project" value="UniProtKB-ARBA"/>
</dbReference>
<dbReference type="SUPFAM" id="SSF51604">
    <property type="entry name" value="Enolase C-terminal domain-like"/>
    <property type="match status" value="1"/>
</dbReference>
<dbReference type="PANTHER" id="PTHR48080:SF2">
    <property type="entry name" value="D-GALACTONATE DEHYDRATASE"/>
    <property type="match status" value="1"/>
</dbReference>
<dbReference type="EMBL" id="PYFT01000001">
    <property type="protein sequence ID" value="PSR56425.1"/>
    <property type="molecule type" value="Genomic_DNA"/>
</dbReference>